<gene>
    <name evidence="2" type="ORF">R3W88_007362</name>
</gene>
<dbReference type="AlphaFoldDB" id="A0AAV9M568"/>
<dbReference type="PANTHER" id="PTHR26312">
    <property type="entry name" value="TETRATRICOPEPTIDE REPEAT PROTEIN 5"/>
    <property type="match status" value="1"/>
</dbReference>
<evidence type="ECO:0000313" key="2">
    <source>
        <dbReference type="EMBL" id="KAK4733101.1"/>
    </source>
</evidence>
<dbReference type="PANTHER" id="PTHR26312:SF172">
    <property type="entry name" value="O-LINKED N-ACETYLGLUCOSAMINE TRANSFERASE, OGT"/>
    <property type="match status" value="1"/>
</dbReference>
<sequence length="314" mass="35543">MGLIKEDDDNEDCDEKEDKESEERNEPVCPMYLAAGFGIDVSGMKSLTEGGLMRAGHGADFVPLNFDEIGDVEAHYKSLLEEYPFNPLVLRNYAQLLQVSLLTIHVLAAYAKFLWEINYDDNEHDAGTHLDETKETEEVAMSHNMDFEQDNRQASPLLNLAAGFGIGNCGFSGGMTLNELIAAEYYYKSMIQENPNNRLVLRNYAQSLDQSKGDLRGAEEYYSHAVLTDASDGEIISQYANFIWHLHHDQNKASSYFKRAVQASPGNCDVLASYARFLWETEEDEDEDEDKDEDSDNHKYRFQYFHGVVAAPNV</sequence>
<feature type="compositionally biased region" description="Basic and acidic residues" evidence="1">
    <location>
        <begin position="16"/>
        <end position="25"/>
    </location>
</feature>
<protein>
    <submittedName>
        <fullName evidence="2">Uncharacterized protein</fullName>
    </submittedName>
</protein>
<feature type="region of interest" description="Disordered" evidence="1">
    <location>
        <begin position="1"/>
        <end position="25"/>
    </location>
</feature>
<evidence type="ECO:0000313" key="3">
    <source>
        <dbReference type="Proteomes" id="UP001311915"/>
    </source>
</evidence>
<evidence type="ECO:0000256" key="1">
    <source>
        <dbReference type="SAM" id="MobiDB-lite"/>
    </source>
</evidence>
<comment type="caution">
    <text evidence="2">The sequence shown here is derived from an EMBL/GenBank/DDBJ whole genome shotgun (WGS) entry which is preliminary data.</text>
</comment>
<feature type="compositionally biased region" description="Acidic residues" evidence="1">
    <location>
        <begin position="1"/>
        <end position="15"/>
    </location>
</feature>
<name>A0AAV9M568_9SOLN</name>
<dbReference type="Proteomes" id="UP001311915">
    <property type="component" value="Unassembled WGS sequence"/>
</dbReference>
<accession>A0AAV9M568</accession>
<reference evidence="2 3" key="1">
    <citation type="submission" date="2023-10" db="EMBL/GenBank/DDBJ databases">
        <title>Genome-Wide Identification Analysis in wild type Solanum Pinnatisectum Reveals Some Genes Defensing Phytophthora Infestans.</title>
        <authorList>
            <person name="Sun C."/>
        </authorList>
    </citation>
    <scope>NUCLEOTIDE SEQUENCE [LARGE SCALE GENOMIC DNA]</scope>
    <source>
        <strain evidence="2">LQN</strain>
        <tissue evidence="2">Leaf</tissue>
    </source>
</reference>
<dbReference type="EMBL" id="JAWPEI010000002">
    <property type="protein sequence ID" value="KAK4733101.1"/>
    <property type="molecule type" value="Genomic_DNA"/>
</dbReference>
<keyword evidence="3" id="KW-1185">Reference proteome</keyword>
<organism evidence="2 3">
    <name type="scientific">Solanum pinnatisectum</name>
    <name type="common">tansyleaf nightshade</name>
    <dbReference type="NCBI Taxonomy" id="50273"/>
    <lineage>
        <taxon>Eukaryota</taxon>
        <taxon>Viridiplantae</taxon>
        <taxon>Streptophyta</taxon>
        <taxon>Embryophyta</taxon>
        <taxon>Tracheophyta</taxon>
        <taxon>Spermatophyta</taxon>
        <taxon>Magnoliopsida</taxon>
        <taxon>eudicotyledons</taxon>
        <taxon>Gunneridae</taxon>
        <taxon>Pentapetalae</taxon>
        <taxon>asterids</taxon>
        <taxon>lamiids</taxon>
        <taxon>Solanales</taxon>
        <taxon>Solanaceae</taxon>
        <taxon>Solanoideae</taxon>
        <taxon>Solaneae</taxon>
        <taxon>Solanum</taxon>
    </lineage>
</organism>
<dbReference type="SUPFAM" id="SSF48452">
    <property type="entry name" value="TPR-like"/>
    <property type="match status" value="1"/>
</dbReference>
<dbReference type="Gene3D" id="1.25.40.10">
    <property type="entry name" value="Tetratricopeptide repeat domain"/>
    <property type="match status" value="1"/>
</dbReference>
<proteinExistence type="predicted"/>
<dbReference type="InterPro" id="IPR011990">
    <property type="entry name" value="TPR-like_helical_dom_sf"/>
</dbReference>